<comment type="subcellular location">
    <subcellularLocation>
        <location evidence="1">Cell membrane</location>
        <topology evidence="1">Multi-pass membrane protein</topology>
    </subcellularLocation>
</comment>
<dbReference type="EMBL" id="JAVIIP010000001">
    <property type="protein sequence ID" value="MDX8536351.1"/>
    <property type="molecule type" value="Genomic_DNA"/>
</dbReference>
<dbReference type="PRINTS" id="PR00950">
    <property type="entry name" value="TYPE3IMSPROT"/>
</dbReference>
<evidence type="ECO:0000256" key="1">
    <source>
        <dbReference type="ARBA" id="ARBA00004651"/>
    </source>
</evidence>
<accession>A0ABU5AGE0</accession>
<keyword evidence="5 13" id="KW-1003">Cell membrane</keyword>
<feature type="transmembrane region" description="Helical" evidence="13">
    <location>
        <begin position="34"/>
        <end position="51"/>
    </location>
</feature>
<evidence type="ECO:0000256" key="5">
    <source>
        <dbReference type="ARBA" id="ARBA00022475"/>
    </source>
</evidence>
<dbReference type="Proteomes" id="UP001276564">
    <property type="component" value="Unassembled WGS sequence"/>
</dbReference>
<dbReference type="Gene3D" id="3.40.1690.10">
    <property type="entry name" value="secretion proteins EscU"/>
    <property type="match status" value="1"/>
</dbReference>
<evidence type="ECO:0000256" key="6">
    <source>
        <dbReference type="ARBA" id="ARBA00022692"/>
    </source>
</evidence>
<keyword evidence="8 13" id="KW-0653">Protein transport</keyword>
<comment type="caution">
    <text evidence="15">The sequence shown here is derived from an EMBL/GenBank/DDBJ whole genome shotgun (WGS) entry which is preliminary data.</text>
</comment>
<dbReference type="InterPro" id="IPR029025">
    <property type="entry name" value="T3SS_substrate_exporter_C"/>
</dbReference>
<evidence type="ECO:0000256" key="4">
    <source>
        <dbReference type="ARBA" id="ARBA00022448"/>
    </source>
</evidence>
<keyword evidence="11 13" id="KW-1006">Bacterial flagellum protein export</keyword>
<feature type="transmembrane region" description="Helical" evidence="13">
    <location>
        <begin position="148"/>
        <end position="166"/>
    </location>
</feature>
<evidence type="ECO:0000313" key="15">
    <source>
        <dbReference type="EMBL" id="MDX8536351.1"/>
    </source>
</evidence>
<dbReference type="RefSeq" id="WP_127283900.1">
    <property type="nucleotide sequence ID" value="NZ_JARAKC010000001.1"/>
</dbReference>
<keyword evidence="15" id="KW-0969">Cilium</keyword>
<evidence type="ECO:0000256" key="7">
    <source>
        <dbReference type="ARBA" id="ARBA00022795"/>
    </source>
</evidence>
<proteinExistence type="inferred from homology"/>
<evidence type="ECO:0000256" key="2">
    <source>
        <dbReference type="ARBA" id="ARBA00010690"/>
    </source>
</evidence>
<keyword evidence="16" id="KW-1185">Reference proteome</keyword>
<dbReference type="SUPFAM" id="SSF160544">
    <property type="entry name" value="EscU C-terminal domain-like"/>
    <property type="match status" value="1"/>
</dbReference>
<comment type="similarity">
    <text evidence="2 13">Belongs to the type III secretion exporter family.</text>
</comment>
<dbReference type="InterPro" id="IPR006135">
    <property type="entry name" value="T3SS_substrate_exporter"/>
</dbReference>
<feature type="transmembrane region" description="Helical" evidence="13">
    <location>
        <begin position="91"/>
        <end position="112"/>
    </location>
</feature>
<evidence type="ECO:0000256" key="12">
    <source>
        <dbReference type="ARBA" id="ARBA00025078"/>
    </source>
</evidence>
<dbReference type="InterPro" id="IPR006136">
    <property type="entry name" value="FlhB"/>
</dbReference>
<dbReference type="PANTHER" id="PTHR30531:SF12">
    <property type="entry name" value="FLAGELLAR BIOSYNTHETIC PROTEIN FLHB"/>
    <property type="match status" value="1"/>
</dbReference>
<evidence type="ECO:0000256" key="13">
    <source>
        <dbReference type="RuleBase" id="RU364091"/>
    </source>
</evidence>
<evidence type="ECO:0000256" key="3">
    <source>
        <dbReference type="ARBA" id="ARBA00021622"/>
    </source>
</evidence>
<organism evidence="15 16">
    <name type="scientific">Mesorhizobium abyssinicae</name>
    <dbReference type="NCBI Taxonomy" id="1209958"/>
    <lineage>
        <taxon>Bacteria</taxon>
        <taxon>Pseudomonadati</taxon>
        <taxon>Pseudomonadota</taxon>
        <taxon>Alphaproteobacteria</taxon>
        <taxon>Hyphomicrobiales</taxon>
        <taxon>Phyllobacteriaceae</taxon>
        <taxon>Mesorhizobium</taxon>
    </lineage>
</organism>
<feature type="region of interest" description="Disordered" evidence="14">
    <location>
        <begin position="1"/>
        <end position="24"/>
    </location>
</feature>
<evidence type="ECO:0000256" key="14">
    <source>
        <dbReference type="SAM" id="MobiDB-lite"/>
    </source>
</evidence>
<dbReference type="NCBIfam" id="TIGR00328">
    <property type="entry name" value="flhB"/>
    <property type="match status" value="1"/>
</dbReference>
<evidence type="ECO:0000256" key="10">
    <source>
        <dbReference type="ARBA" id="ARBA00023136"/>
    </source>
</evidence>
<reference evidence="15 16" key="1">
    <citation type="submission" date="2023-08" db="EMBL/GenBank/DDBJ databases">
        <title>Implementing the SeqCode for naming new Mesorhizobium species isolated from Vachellia karroo root nodules.</title>
        <authorList>
            <person name="Van Lill M."/>
        </authorList>
    </citation>
    <scope>NUCLEOTIDE SEQUENCE [LARGE SCALE GENOMIC DNA]</scope>
    <source>
        <strain evidence="15 16">VK4B</strain>
    </source>
</reference>
<evidence type="ECO:0000256" key="11">
    <source>
        <dbReference type="ARBA" id="ARBA00023225"/>
    </source>
</evidence>
<keyword evidence="10 13" id="KW-0472">Membrane</keyword>
<evidence type="ECO:0000256" key="9">
    <source>
        <dbReference type="ARBA" id="ARBA00022989"/>
    </source>
</evidence>
<comment type="function">
    <text evidence="12 13">Required for formation of the rod structure in the basal body of the flagellar apparatus. Together with FliI and FliH, may constitute the export apparatus of flagellin.</text>
</comment>
<dbReference type="Gene3D" id="6.10.250.2080">
    <property type="match status" value="1"/>
</dbReference>
<keyword evidence="15" id="KW-0282">Flagellum</keyword>
<dbReference type="Pfam" id="PF01312">
    <property type="entry name" value="Bac_export_2"/>
    <property type="match status" value="1"/>
</dbReference>
<keyword evidence="15" id="KW-0966">Cell projection</keyword>
<keyword evidence="4 13" id="KW-0813">Transport</keyword>
<keyword evidence="6 13" id="KW-0812">Transmembrane</keyword>
<name>A0ABU5AGE0_9HYPH</name>
<keyword evidence="7 13" id="KW-1005">Bacterial flagellum biogenesis</keyword>
<evidence type="ECO:0000313" key="16">
    <source>
        <dbReference type="Proteomes" id="UP001276564"/>
    </source>
</evidence>
<sequence>MAEAVDKDSKTEEATEKKIRDTVEQGKLPHSREAAIFTSFVAILVFTVFYAKDAIVDLGMFLSMFLEKPEAWPMDTENDVIALYQSVIFEIGRAVVSLLVLLVVAGVGASVFQNMPQFVGDRIRPQLSRISITKGWSRMFGVQGFVEFLKSLGKLGFAVVVLGFTLSEDHRRLLAGMITNPVAFGLVIRSIAVDILVAIVFVMGLIAAVDLVWSRFNWRRDLRMSKQEVKDEMKQSEGDPIVKSRLRSLARDRARRRMMTAVPRATLIIANPTHFSIALKYVREEDSAPLVLAKGQDLVALKIREIAREHNIPIFEDVALARSMYKQVSVDSVIPSQFYQAVAELVRIVYSKKAERRLTS</sequence>
<protein>
    <recommendedName>
        <fullName evidence="3 13">Flagellar biosynthetic protein FlhB</fullName>
    </recommendedName>
</protein>
<evidence type="ECO:0000256" key="8">
    <source>
        <dbReference type="ARBA" id="ARBA00022927"/>
    </source>
</evidence>
<dbReference type="PANTHER" id="PTHR30531">
    <property type="entry name" value="FLAGELLAR BIOSYNTHETIC PROTEIN FLHB"/>
    <property type="match status" value="1"/>
</dbReference>
<keyword evidence="9 13" id="KW-1133">Transmembrane helix</keyword>
<gene>
    <name evidence="13 15" type="primary">flhB</name>
    <name evidence="15" type="ORF">RFM23_01805</name>
</gene>
<feature type="transmembrane region" description="Helical" evidence="13">
    <location>
        <begin position="186"/>
        <end position="213"/>
    </location>
</feature>